<accession>A0A9N7VU37</accession>
<evidence type="ECO:0000313" key="2">
    <source>
        <dbReference type="Proteomes" id="UP001153269"/>
    </source>
</evidence>
<keyword evidence="2" id="KW-1185">Reference proteome</keyword>
<comment type="caution">
    <text evidence="1">The sequence shown here is derived from an EMBL/GenBank/DDBJ whole genome shotgun (WGS) entry which is preliminary data.</text>
</comment>
<reference evidence="1" key="1">
    <citation type="submission" date="2020-03" db="EMBL/GenBank/DDBJ databases">
        <authorList>
            <person name="Weist P."/>
        </authorList>
    </citation>
    <scope>NUCLEOTIDE SEQUENCE</scope>
</reference>
<evidence type="ECO:0000313" key="1">
    <source>
        <dbReference type="EMBL" id="CAB1456949.1"/>
    </source>
</evidence>
<name>A0A9N7VU37_PLEPL</name>
<proteinExistence type="predicted"/>
<sequence>MEFEPNIIISRLFEDSRRRRKLRRGWHVARRVTENGSSARCRSLPPGKPSSDARPRGPLTCCLCDLWRLEASGHCRLLSSLSSVSPRTSCTTARSHTHCATFHRRIQRGIPRTCRAAARAYARI</sequence>
<dbReference type="EMBL" id="CADEAL010004319">
    <property type="protein sequence ID" value="CAB1456949.1"/>
    <property type="molecule type" value="Genomic_DNA"/>
</dbReference>
<gene>
    <name evidence="1" type="ORF">PLEPLA_LOCUS44752</name>
</gene>
<dbReference type="Proteomes" id="UP001153269">
    <property type="component" value="Unassembled WGS sequence"/>
</dbReference>
<organism evidence="1 2">
    <name type="scientific">Pleuronectes platessa</name>
    <name type="common">European plaice</name>
    <dbReference type="NCBI Taxonomy" id="8262"/>
    <lineage>
        <taxon>Eukaryota</taxon>
        <taxon>Metazoa</taxon>
        <taxon>Chordata</taxon>
        <taxon>Craniata</taxon>
        <taxon>Vertebrata</taxon>
        <taxon>Euteleostomi</taxon>
        <taxon>Actinopterygii</taxon>
        <taxon>Neopterygii</taxon>
        <taxon>Teleostei</taxon>
        <taxon>Neoteleostei</taxon>
        <taxon>Acanthomorphata</taxon>
        <taxon>Carangaria</taxon>
        <taxon>Pleuronectiformes</taxon>
        <taxon>Pleuronectoidei</taxon>
        <taxon>Pleuronectidae</taxon>
        <taxon>Pleuronectes</taxon>
    </lineage>
</organism>
<protein>
    <submittedName>
        <fullName evidence="1">Uncharacterized protein</fullName>
    </submittedName>
</protein>
<dbReference type="AlphaFoldDB" id="A0A9N7VU37"/>